<comment type="caution">
    <text evidence="1">The sequence shown here is derived from an EMBL/GenBank/DDBJ whole genome shotgun (WGS) entry which is preliminary data.</text>
</comment>
<keyword evidence="2" id="KW-1185">Reference proteome</keyword>
<reference evidence="1 2" key="1">
    <citation type="submission" date="2024-07" db="EMBL/GenBank/DDBJ databases">
        <title>Marimonas sp.nov., isolated from tidal-flat sediment.</title>
        <authorList>
            <person name="Jayan J.N."/>
            <person name="Lee S.S."/>
        </authorList>
    </citation>
    <scope>NUCLEOTIDE SEQUENCE [LARGE SCALE GENOMIC DNA]</scope>
    <source>
        <strain evidence="1 2">MJW-29</strain>
    </source>
</reference>
<dbReference type="Proteomes" id="UP001556098">
    <property type="component" value="Unassembled WGS sequence"/>
</dbReference>
<name>A0ABV3RL00_9RHOB</name>
<sequence length="188" mass="21136">MISTEFIAGLADIMGVERTELATVDRALAKRGMRRISRGRFRPDITLEEGLSIVLGWAGTRNLTLAADEVERLQKYALHVEEPTYEDNGVFEQIFGASQKKMAGETFQELLVQAARNLGAGQYEPRDLWVSIEKDGDVDISYRTGSRRVTLSFFYLGKIEFGSARQVQVKVRITGVVLKWIFDVTEGN</sequence>
<gene>
    <name evidence="1" type="ORF">AB2B41_07110</name>
</gene>
<evidence type="ECO:0000313" key="1">
    <source>
        <dbReference type="EMBL" id="MEW9919366.1"/>
    </source>
</evidence>
<evidence type="ECO:0000313" key="2">
    <source>
        <dbReference type="Proteomes" id="UP001556098"/>
    </source>
</evidence>
<organism evidence="1 2">
    <name type="scientific">Sulfitobacter sediminis</name>
    <dbReference type="NCBI Taxonomy" id="3234186"/>
    <lineage>
        <taxon>Bacteria</taxon>
        <taxon>Pseudomonadati</taxon>
        <taxon>Pseudomonadota</taxon>
        <taxon>Alphaproteobacteria</taxon>
        <taxon>Rhodobacterales</taxon>
        <taxon>Roseobacteraceae</taxon>
        <taxon>Sulfitobacter</taxon>
    </lineage>
</organism>
<proteinExistence type="predicted"/>
<dbReference type="EMBL" id="JBFNXX010000004">
    <property type="protein sequence ID" value="MEW9919366.1"/>
    <property type="molecule type" value="Genomic_DNA"/>
</dbReference>
<dbReference type="RefSeq" id="WP_367877069.1">
    <property type="nucleotide sequence ID" value="NZ_JBFNXX010000004.1"/>
</dbReference>
<protein>
    <submittedName>
        <fullName evidence="1">Uncharacterized protein</fullName>
    </submittedName>
</protein>
<accession>A0ABV3RL00</accession>